<dbReference type="GO" id="GO:0005506">
    <property type="term" value="F:iron ion binding"/>
    <property type="evidence" value="ECO:0007669"/>
    <property type="project" value="UniProtKB-ARBA"/>
</dbReference>
<dbReference type="SUPFAM" id="SSF51197">
    <property type="entry name" value="Clavaminate synthase-like"/>
    <property type="match status" value="1"/>
</dbReference>
<accession>A0A7W9SSF9</accession>
<dbReference type="GO" id="GO:0016706">
    <property type="term" value="F:2-oxoglutarate-dependent dioxygenase activity"/>
    <property type="evidence" value="ECO:0007669"/>
    <property type="project" value="UniProtKB-ARBA"/>
</dbReference>
<name>A0A7W9SSF9_ARMRO</name>
<dbReference type="Gene3D" id="2.60.120.620">
    <property type="entry name" value="q2cbj1_9rhob like domain"/>
    <property type="match status" value="1"/>
</dbReference>
<keyword evidence="1" id="KW-0560">Oxidoreductase</keyword>
<protein>
    <submittedName>
        <fullName evidence="1">Ectoine hydroxylase-related dioxygenase (Phytanoyl-CoA dioxygenase family)</fullName>
    </submittedName>
</protein>
<gene>
    <name evidence="1" type="ORF">HNQ39_003807</name>
</gene>
<evidence type="ECO:0000313" key="2">
    <source>
        <dbReference type="Proteomes" id="UP000520814"/>
    </source>
</evidence>
<dbReference type="PANTHER" id="PTHR20883">
    <property type="entry name" value="PHYTANOYL-COA DIOXYGENASE DOMAIN CONTAINING 1"/>
    <property type="match status" value="1"/>
</dbReference>
<dbReference type="RefSeq" id="WP_184200095.1">
    <property type="nucleotide sequence ID" value="NZ_JACHGW010000003.1"/>
</dbReference>
<dbReference type="PANTHER" id="PTHR20883:SF48">
    <property type="entry name" value="ECTOINE DIOXYGENASE"/>
    <property type="match status" value="1"/>
</dbReference>
<dbReference type="AlphaFoldDB" id="A0A7W9SSF9"/>
<sequence length="264" mass="29754">MPEYLANTIVPDEQINAWVEQFHRDGFLVLQDVLTPEMCAAMRDDLDRALTENHEDGDGIIQLHHRMFEVSPTNLSLFDLEPIATFAEKLINNVTHVIHNNSFKVYPGPGKGITTWHQDDAPHFLVTEGEAPKNIKLPVLLFTANYYLTDVETPEHGPTQVLPGSHLFGKPCPPTLDGTEWADKTVYGCGKAGSVVMFNNQVWHRGAPNLSDRVRYITQVSYARRLVGHKYSPFMNYQMPEHVYANASPRLKRLLGFLPNGAYG</sequence>
<organism evidence="1 2">
    <name type="scientific">Armatimonas rosea</name>
    <dbReference type="NCBI Taxonomy" id="685828"/>
    <lineage>
        <taxon>Bacteria</taxon>
        <taxon>Bacillati</taxon>
        <taxon>Armatimonadota</taxon>
        <taxon>Armatimonadia</taxon>
        <taxon>Armatimonadales</taxon>
        <taxon>Armatimonadaceae</taxon>
        <taxon>Armatimonas</taxon>
    </lineage>
</organism>
<dbReference type="InterPro" id="IPR008775">
    <property type="entry name" value="Phytyl_CoA_dOase-like"/>
</dbReference>
<reference evidence="1 2" key="1">
    <citation type="submission" date="2020-08" db="EMBL/GenBank/DDBJ databases">
        <title>Genomic Encyclopedia of Type Strains, Phase IV (KMG-IV): sequencing the most valuable type-strain genomes for metagenomic binning, comparative biology and taxonomic classification.</title>
        <authorList>
            <person name="Goeker M."/>
        </authorList>
    </citation>
    <scope>NUCLEOTIDE SEQUENCE [LARGE SCALE GENOMIC DNA]</scope>
    <source>
        <strain evidence="1 2">DSM 23562</strain>
    </source>
</reference>
<keyword evidence="1" id="KW-0223">Dioxygenase</keyword>
<proteinExistence type="predicted"/>
<dbReference type="Pfam" id="PF05721">
    <property type="entry name" value="PhyH"/>
    <property type="match status" value="1"/>
</dbReference>
<comment type="caution">
    <text evidence="1">The sequence shown here is derived from an EMBL/GenBank/DDBJ whole genome shotgun (WGS) entry which is preliminary data.</text>
</comment>
<dbReference type="Proteomes" id="UP000520814">
    <property type="component" value="Unassembled WGS sequence"/>
</dbReference>
<evidence type="ECO:0000313" key="1">
    <source>
        <dbReference type="EMBL" id="MBB6051997.1"/>
    </source>
</evidence>
<dbReference type="EMBL" id="JACHGW010000003">
    <property type="protein sequence ID" value="MBB6051997.1"/>
    <property type="molecule type" value="Genomic_DNA"/>
</dbReference>
<keyword evidence="2" id="KW-1185">Reference proteome</keyword>